<dbReference type="PANTHER" id="PTHR42759">
    <property type="entry name" value="MOXR FAMILY PROTEIN"/>
    <property type="match status" value="1"/>
</dbReference>
<dbReference type="Pfam" id="PF17863">
    <property type="entry name" value="AAA_lid_2"/>
    <property type="match status" value="1"/>
</dbReference>
<dbReference type="InterPro" id="IPR011703">
    <property type="entry name" value="ATPase_AAA-3"/>
</dbReference>
<dbReference type="Gene3D" id="1.10.8.80">
    <property type="entry name" value="Magnesium chelatase subunit I, C-Terminal domain"/>
    <property type="match status" value="1"/>
</dbReference>
<gene>
    <name evidence="6" type="ORF">A6A03_04400</name>
</gene>
<dbReference type="PANTHER" id="PTHR42759:SF5">
    <property type="entry name" value="METHANOL DEHYDROGENASE REGULATOR"/>
    <property type="match status" value="1"/>
</dbReference>
<evidence type="ECO:0000256" key="1">
    <source>
        <dbReference type="ARBA" id="ARBA00022741"/>
    </source>
</evidence>
<keyword evidence="1" id="KW-0547">Nucleotide-binding</keyword>
<dbReference type="InterPro" id="IPR027417">
    <property type="entry name" value="P-loop_NTPase"/>
</dbReference>
<keyword evidence="7" id="KW-1185">Reference proteome</keyword>
<dbReference type="AlphaFoldDB" id="A0A178M0B5"/>
<reference evidence="6 7" key="1">
    <citation type="submission" date="2016-04" db="EMBL/GenBank/DDBJ databases">
        <title>Chloroflexus islandicus sp. nov., a thermophilic filamentous anoxygenic phototrophic bacterium from geyser Strokkur (Iceland).</title>
        <authorList>
            <person name="Gaisin V.A."/>
            <person name="Kalashnikov A.M."/>
            <person name="Sukhacheva M.V."/>
            <person name="Grouzdev D.S."/>
            <person name="Ivanov T.M."/>
            <person name="Kuznetsov B."/>
            <person name="Gorlenko V.M."/>
        </authorList>
    </citation>
    <scope>NUCLEOTIDE SEQUENCE [LARGE SCALE GENOMIC DNA]</scope>
    <source>
        <strain evidence="7">isl-2</strain>
    </source>
</reference>
<dbReference type="EMBL" id="LWQS01000093">
    <property type="protein sequence ID" value="OAN40595.1"/>
    <property type="molecule type" value="Genomic_DNA"/>
</dbReference>
<sequence>MAEIHRVATAIRARIGQIIVGKEAIIDLLLAALLCEGHVLLEDVPGTGKTTLARALAGALGCTFQRIQFTPDLLPSDVTGLSFYNQKLGEFQFRPGPIFAQIVLTDEINRATPRTQSALLEAMQERTVSIDGETRPLPRPFLVIATQNPIELEGTFPLPEAQLDRFLIKVAMGYPSAAEEEEIVQRSLAPSAVAAQPPVVAAETVRSLQEAVRSVAISPPVRQYLVAIARATRDHPDIELGASPRGSLALAHLAQARAAMAGRSFVLPDDVKAMVAPALNHRLILTAEARLRGQTATAILERILAQIPAPVEGV</sequence>
<comment type="caution">
    <text evidence="6">The sequence shown here is derived from an EMBL/GenBank/DDBJ whole genome shotgun (WGS) entry which is preliminary data.</text>
</comment>
<dbReference type="CDD" id="cd00009">
    <property type="entry name" value="AAA"/>
    <property type="match status" value="1"/>
</dbReference>
<dbReference type="FunFam" id="3.40.50.300:FF:000640">
    <property type="entry name" value="MoxR family ATPase"/>
    <property type="match status" value="1"/>
</dbReference>
<dbReference type="InterPro" id="IPR050764">
    <property type="entry name" value="CbbQ/NirQ/NorQ/GpvN"/>
</dbReference>
<evidence type="ECO:0000259" key="4">
    <source>
        <dbReference type="Pfam" id="PF07726"/>
    </source>
</evidence>
<dbReference type="Pfam" id="PF07726">
    <property type="entry name" value="AAA_3"/>
    <property type="match status" value="1"/>
</dbReference>
<feature type="domain" description="ATPase AAA-3" evidence="4">
    <location>
        <begin position="38"/>
        <end position="168"/>
    </location>
</feature>
<feature type="domain" description="ChlI/MoxR AAA lid" evidence="5">
    <location>
        <begin position="230"/>
        <end position="303"/>
    </location>
</feature>
<dbReference type="GO" id="GO:0016887">
    <property type="term" value="F:ATP hydrolysis activity"/>
    <property type="evidence" value="ECO:0007669"/>
    <property type="project" value="InterPro"/>
</dbReference>
<dbReference type="STRING" id="1707952.A6A03_04400"/>
<evidence type="ECO:0000259" key="5">
    <source>
        <dbReference type="Pfam" id="PF17863"/>
    </source>
</evidence>
<evidence type="ECO:0000256" key="3">
    <source>
        <dbReference type="ARBA" id="ARBA00061607"/>
    </source>
</evidence>
<dbReference type="GO" id="GO:0005524">
    <property type="term" value="F:ATP binding"/>
    <property type="evidence" value="ECO:0007669"/>
    <property type="project" value="UniProtKB-KW"/>
</dbReference>
<evidence type="ECO:0000256" key="2">
    <source>
        <dbReference type="ARBA" id="ARBA00022840"/>
    </source>
</evidence>
<dbReference type="Gene3D" id="3.40.50.300">
    <property type="entry name" value="P-loop containing nucleotide triphosphate hydrolases"/>
    <property type="match status" value="1"/>
</dbReference>
<dbReference type="PIRSF" id="PIRSF002849">
    <property type="entry name" value="AAA_ATPase_chaperone_MoxR_prd"/>
    <property type="match status" value="1"/>
</dbReference>
<dbReference type="Proteomes" id="UP000078287">
    <property type="component" value="Unassembled WGS sequence"/>
</dbReference>
<proteinExistence type="inferred from homology"/>
<dbReference type="InterPro" id="IPR041628">
    <property type="entry name" value="ChlI/MoxR_AAA_lid"/>
</dbReference>
<evidence type="ECO:0000313" key="7">
    <source>
        <dbReference type="Proteomes" id="UP000078287"/>
    </source>
</evidence>
<dbReference type="SUPFAM" id="SSF52540">
    <property type="entry name" value="P-loop containing nucleoside triphosphate hydrolases"/>
    <property type="match status" value="1"/>
</dbReference>
<keyword evidence="2" id="KW-0067">ATP-binding</keyword>
<organism evidence="6 7">
    <name type="scientific">Chloroflexus islandicus</name>
    <dbReference type="NCBI Taxonomy" id="1707952"/>
    <lineage>
        <taxon>Bacteria</taxon>
        <taxon>Bacillati</taxon>
        <taxon>Chloroflexota</taxon>
        <taxon>Chloroflexia</taxon>
        <taxon>Chloroflexales</taxon>
        <taxon>Chloroflexineae</taxon>
        <taxon>Chloroflexaceae</taxon>
        <taxon>Chloroflexus</taxon>
    </lineage>
</organism>
<protein>
    <submittedName>
        <fullName evidence="6">AAA family ATPase</fullName>
    </submittedName>
</protein>
<accession>A0A178M0B5</accession>
<evidence type="ECO:0000313" key="6">
    <source>
        <dbReference type="EMBL" id="OAN40595.1"/>
    </source>
</evidence>
<comment type="similarity">
    <text evidence="3">Belongs to the MoxR family.</text>
</comment>
<name>A0A178M0B5_9CHLR</name>